<feature type="transmembrane region" description="Helical" evidence="7">
    <location>
        <begin position="114"/>
        <end position="135"/>
    </location>
</feature>
<dbReference type="EMBL" id="JMQN01000057">
    <property type="protein sequence ID" value="KEA62229.1"/>
    <property type="molecule type" value="Genomic_DNA"/>
</dbReference>
<evidence type="ECO:0000256" key="3">
    <source>
        <dbReference type="ARBA" id="ARBA00022475"/>
    </source>
</evidence>
<dbReference type="PATRIC" id="fig|1232683.4.peg.3831"/>
<evidence type="ECO:0000256" key="7">
    <source>
        <dbReference type="SAM" id="Phobius"/>
    </source>
</evidence>
<dbReference type="PANTHER" id="PTHR30509:SF9">
    <property type="entry name" value="MULTIDRUG RESISTANCE PROTEIN MDTO"/>
    <property type="match status" value="1"/>
</dbReference>
<evidence type="ECO:0000256" key="6">
    <source>
        <dbReference type="ARBA" id="ARBA00023136"/>
    </source>
</evidence>
<evidence type="ECO:0000313" key="8">
    <source>
        <dbReference type="EMBL" id="KEA62229.1"/>
    </source>
</evidence>
<proteinExistence type="predicted"/>
<evidence type="ECO:0000256" key="1">
    <source>
        <dbReference type="ARBA" id="ARBA00004651"/>
    </source>
</evidence>
<evidence type="ECO:0000313" key="9">
    <source>
        <dbReference type="Proteomes" id="UP000028252"/>
    </source>
</evidence>
<protein>
    <submittedName>
        <fullName evidence="8">Fusaric acid resistance domain protein</fullName>
    </submittedName>
</protein>
<dbReference type="eggNOG" id="COG1289">
    <property type="taxonomic scope" value="Bacteria"/>
</dbReference>
<comment type="caution">
    <text evidence="8">The sequence shown here is derived from an EMBL/GenBank/DDBJ whole genome shotgun (WGS) entry which is preliminary data.</text>
</comment>
<feature type="transmembrane region" description="Helical" evidence="7">
    <location>
        <begin position="415"/>
        <end position="434"/>
    </location>
</feature>
<keyword evidence="2" id="KW-0813">Transport</keyword>
<accession>A0A081FUM4</accession>
<evidence type="ECO:0000256" key="4">
    <source>
        <dbReference type="ARBA" id="ARBA00022692"/>
    </source>
</evidence>
<evidence type="ECO:0000256" key="2">
    <source>
        <dbReference type="ARBA" id="ARBA00022448"/>
    </source>
</evidence>
<dbReference type="Proteomes" id="UP000028252">
    <property type="component" value="Unassembled WGS sequence"/>
</dbReference>
<keyword evidence="6 7" id="KW-0472">Membrane</keyword>
<dbReference type="RefSeq" id="WP_036191579.1">
    <property type="nucleotide sequence ID" value="NZ_JMQN01000057.1"/>
</dbReference>
<dbReference type="GO" id="GO:0022857">
    <property type="term" value="F:transmembrane transporter activity"/>
    <property type="evidence" value="ECO:0007669"/>
    <property type="project" value="InterPro"/>
</dbReference>
<feature type="transmembrane region" description="Helical" evidence="7">
    <location>
        <begin position="147"/>
        <end position="165"/>
    </location>
</feature>
<comment type="subcellular location">
    <subcellularLocation>
        <location evidence="1">Cell membrane</location>
        <topology evidence="1">Multi-pass membrane protein</topology>
    </subcellularLocation>
</comment>
<feature type="transmembrane region" description="Helical" evidence="7">
    <location>
        <begin position="390"/>
        <end position="409"/>
    </location>
</feature>
<dbReference type="PANTHER" id="PTHR30509">
    <property type="entry name" value="P-HYDROXYBENZOIC ACID EFFLUX PUMP SUBUNIT-RELATED"/>
    <property type="match status" value="1"/>
</dbReference>
<dbReference type="AlphaFoldDB" id="A0A081FUM4"/>
<dbReference type="InterPro" id="IPR006726">
    <property type="entry name" value="PHBA_efflux_AaeB/fusaric-R"/>
</dbReference>
<feature type="transmembrane region" description="Helical" evidence="7">
    <location>
        <begin position="354"/>
        <end position="378"/>
    </location>
</feature>
<dbReference type="OrthoDB" id="9807111at2"/>
<dbReference type="GO" id="GO:0005886">
    <property type="term" value="C:plasma membrane"/>
    <property type="evidence" value="ECO:0007669"/>
    <property type="project" value="UniProtKB-SubCell"/>
</dbReference>
<organism evidence="8 9">
    <name type="scientific">Marinobacterium lacunae</name>
    <dbReference type="NCBI Taxonomy" id="1232683"/>
    <lineage>
        <taxon>Bacteria</taxon>
        <taxon>Pseudomonadati</taxon>
        <taxon>Pseudomonadota</taxon>
        <taxon>Gammaproteobacteria</taxon>
        <taxon>Oceanospirillales</taxon>
        <taxon>Oceanospirillaceae</taxon>
        <taxon>Marinobacterium</taxon>
    </lineage>
</organism>
<keyword evidence="9" id="KW-1185">Reference proteome</keyword>
<keyword evidence="5 7" id="KW-1133">Transmembrane helix</keyword>
<keyword evidence="3" id="KW-1003">Cell membrane</keyword>
<feature type="transmembrane region" description="Helical" evidence="7">
    <location>
        <begin position="20"/>
        <end position="39"/>
    </location>
</feature>
<dbReference type="Pfam" id="PF04632">
    <property type="entry name" value="FUSC"/>
    <property type="match status" value="1"/>
</dbReference>
<dbReference type="STRING" id="1232683.ADIMK_3890"/>
<name>A0A081FUM4_9GAMM</name>
<sequence>MNSASVLARLGFDNVRFGFVLRTGIAACLAIALAWWLGLEHPQWAGMTVWASSQPSRGQLLAKGMARLIGTLIGALVGILLVYLSIGHIGWLVLGLSLWIATCVFTAHLVRSFVTYGCMLAGYSAALVALVDTAHHDQILTLGLDRMFTAVAGVLVAIGVSWFFAHGSARNSDQQELRGITTGILRQLSARVVSGVETSTVERDQLIARLAALDAALDTRGIGSARARQQMRRVRLLLLVLVSIVIWTRKTHDSGLGLALAQALKEAAVALEAGDGDGYRSALSCAIERCAGEHHFARLHYNLTRLLAMTPVMEAGDAPSTKDESDSSLPLHRDWTGARQSGIRALTLMMTVGAVWLFSGAQIGAYMLLGTAVMTSLFSTFDSPVHTMRSVFIGQVMGAVAALICRWLIWPQVDSEWMLIVSMFPFIMLGVVVFAHRKLVFAGMDYNMVLLLLLQPHYPLVGEVGHSLLMAVAVASAPLIAMAGYWLIYPVNAAKRIELMRRMMLHELRDMTMKPTSGASRERWRLRLYHRLLHLVRWSGQVGDRRFPAEEWGVMLLRLEMTTETLRALLDGKRPISDSTKRAVEYALRRLEQLEHKPERVLRALRVVSVRMAREPDQTEELVFALAADKLQENLALFTLRR</sequence>
<feature type="transmembrane region" description="Helical" evidence="7">
    <location>
        <begin position="470"/>
        <end position="494"/>
    </location>
</feature>
<keyword evidence="4 7" id="KW-0812">Transmembrane</keyword>
<gene>
    <name evidence="8" type="ORF">ADIMK_3890</name>
</gene>
<reference evidence="8 9" key="1">
    <citation type="submission" date="2014-04" db="EMBL/GenBank/DDBJ databases">
        <title>Marinobacterium kochiensis sp. nov., isolated from sediment sample collected from Kochi backwaters in Kerala, India.</title>
        <authorList>
            <person name="Singh A."/>
            <person name="Pinnaka A.K."/>
        </authorList>
    </citation>
    <scope>NUCLEOTIDE SEQUENCE [LARGE SCALE GENOMIC DNA]</scope>
    <source>
        <strain evidence="8 9">AK27</strain>
    </source>
</reference>
<evidence type="ECO:0000256" key="5">
    <source>
        <dbReference type="ARBA" id="ARBA00022989"/>
    </source>
</evidence>